<dbReference type="Proteomes" id="UP000249557">
    <property type="component" value="Unassembled WGS sequence"/>
</dbReference>
<dbReference type="Pfam" id="PF00534">
    <property type="entry name" value="Glycos_transf_1"/>
    <property type="match status" value="1"/>
</dbReference>
<dbReference type="AlphaFoldDB" id="A0A2W4ZXS8"/>
<dbReference type="PANTHER" id="PTHR12526">
    <property type="entry name" value="GLYCOSYLTRANSFERASE"/>
    <property type="match status" value="1"/>
</dbReference>
<feature type="domain" description="Glycosyl transferase family 1" evidence="1">
    <location>
        <begin position="183"/>
        <end position="338"/>
    </location>
</feature>
<evidence type="ECO:0000259" key="2">
    <source>
        <dbReference type="Pfam" id="PF13439"/>
    </source>
</evidence>
<sequence>MKILFTVKALVGITGGAERVLCDVASGLAEKGHDIAVLSFDKTGGEPFYSLSPSVRRITCGIGDTMKRATAFETLSRMAAIRKAVKAENPDAVVAFMHSMFIPTAFALIGTGIPVVGSEHIVPDHYKNRQTEYWLLIASSFFMKKITVLSEQIASSYPWPVRRKMVPIPNPVAIPDMLSDRMGTTILNIGRLEEQKDQETLIRAFSLLAEDYPAWNVRIMGAGTLKEDLQSLIEDLGLAERVVLGGITRNIGAEYAAASIFALPSRYESFGLATAEAMAYALPVIGFADCPGTNELISHDENGILVSGQNRIAAFEGGLRILLQSGDYRIRIGNNARQIIKKYDIACIVKSWEKLIALTLSK</sequence>
<reference evidence="3 4" key="1">
    <citation type="submission" date="2017-08" db="EMBL/GenBank/DDBJ databases">
        <title>Infants hospitalized years apart are colonized by the same room-sourced microbial strains.</title>
        <authorList>
            <person name="Brooks B."/>
            <person name="Olm M.R."/>
            <person name="Firek B.A."/>
            <person name="Baker R."/>
            <person name="Thomas B.C."/>
            <person name="Morowitz M.J."/>
            <person name="Banfield J.F."/>
        </authorList>
    </citation>
    <scope>NUCLEOTIDE SEQUENCE [LARGE SCALE GENOMIC DNA]</scope>
    <source>
        <strain evidence="3">S2_018_000_R2_104</strain>
    </source>
</reference>
<dbReference type="InterPro" id="IPR028098">
    <property type="entry name" value="Glyco_trans_4-like_N"/>
</dbReference>
<dbReference type="CDD" id="cd03820">
    <property type="entry name" value="GT4_AmsD-like"/>
    <property type="match status" value="1"/>
</dbReference>
<keyword evidence="3" id="KW-0808">Transferase</keyword>
<dbReference type="InterPro" id="IPR001296">
    <property type="entry name" value="Glyco_trans_1"/>
</dbReference>
<protein>
    <submittedName>
        <fullName evidence="3">Glycosyltransferase family 4 protein</fullName>
    </submittedName>
</protein>
<gene>
    <name evidence="3" type="ORF">DI626_04735</name>
</gene>
<dbReference type="Gene3D" id="3.40.50.2000">
    <property type="entry name" value="Glycogen Phosphorylase B"/>
    <property type="match status" value="2"/>
</dbReference>
<organism evidence="3 4">
    <name type="scientific">Micavibrio aeruginosavorus</name>
    <dbReference type="NCBI Taxonomy" id="349221"/>
    <lineage>
        <taxon>Bacteria</taxon>
        <taxon>Pseudomonadati</taxon>
        <taxon>Bdellovibrionota</taxon>
        <taxon>Bdellovibrionia</taxon>
        <taxon>Bdellovibrionales</taxon>
        <taxon>Pseudobdellovibrionaceae</taxon>
        <taxon>Micavibrio</taxon>
    </lineage>
</organism>
<feature type="domain" description="Glycosyltransferase subfamily 4-like N-terminal" evidence="2">
    <location>
        <begin position="15"/>
        <end position="172"/>
    </location>
</feature>
<evidence type="ECO:0000313" key="4">
    <source>
        <dbReference type="Proteomes" id="UP000249557"/>
    </source>
</evidence>
<dbReference type="Pfam" id="PF13439">
    <property type="entry name" value="Glyco_transf_4"/>
    <property type="match status" value="1"/>
</dbReference>
<dbReference type="SUPFAM" id="SSF53756">
    <property type="entry name" value="UDP-Glycosyltransferase/glycogen phosphorylase"/>
    <property type="match status" value="1"/>
</dbReference>
<evidence type="ECO:0000259" key="1">
    <source>
        <dbReference type="Pfam" id="PF00534"/>
    </source>
</evidence>
<comment type="caution">
    <text evidence="3">The sequence shown here is derived from an EMBL/GenBank/DDBJ whole genome shotgun (WGS) entry which is preliminary data.</text>
</comment>
<accession>A0A2W4ZXS8</accession>
<dbReference type="GO" id="GO:0016757">
    <property type="term" value="F:glycosyltransferase activity"/>
    <property type="evidence" value="ECO:0007669"/>
    <property type="project" value="InterPro"/>
</dbReference>
<dbReference type="EMBL" id="QFNK01000072">
    <property type="protein sequence ID" value="PZO87120.1"/>
    <property type="molecule type" value="Genomic_DNA"/>
</dbReference>
<evidence type="ECO:0000313" key="3">
    <source>
        <dbReference type="EMBL" id="PZO87120.1"/>
    </source>
</evidence>
<proteinExistence type="predicted"/>
<name>A0A2W4ZXS8_9BACT</name>